<reference evidence="1 2" key="1">
    <citation type="journal article" date="2019" name="Antonie Van Leeuwenhoek">
        <title>Description of 'Ca. Methylobacter oryzae' KRF1, a novel species from the environmentally important Methylobacter clade 2.</title>
        <authorList>
            <person name="Khatri K."/>
            <person name="Mohite J.A."/>
            <person name="Pandit P.S."/>
            <person name="Bahulikar R."/>
            <person name="Rahalkar M.C."/>
        </authorList>
    </citation>
    <scope>NUCLEOTIDE SEQUENCE [LARGE SCALE GENOMIC DNA]</scope>
    <source>
        <strain evidence="1 2">KRF1</strain>
    </source>
</reference>
<accession>A0ABY3CDB1</accession>
<organism evidence="1 2">
    <name type="scientific">Candidatus Methylobacter oryzae</name>
    <dbReference type="NCBI Taxonomy" id="2497749"/>
    <lineage>
        <taxon>Bacteria</taxon>
        <taxon>Pseudomonadati</taxon>
        <taxon>Pseudomonadota</taxon>
        <taxon>Gammaproteobacteria</taxon>
        <taxon>Methylococcales</taxon>
        <taxon>Methylococcaceae</taxon>
        <taxon>Methylobacter</taxon>
    </lineage>
</organism>
<proteinExistence type="predicted"/>
<comment type="caution">
    <text evidence="1">The sequence shown here is derived from an EMBL/GenBank/DDBJ whole genome shotgun (WGS) entry which is preliminary data.</text>
</comment>
<dbReference type="Proteomes" id="UP000733744">
    <property type="component" value="Unassembled WGS sequence"/>
</dbReference>
<evidence type="ECO:0000313" key="1">
    <source>
        <dbReference type="EMBL" id="TRW99932.1"/>
    </source>
</evidence>
<gene>
    <name evidence="1" type="ORF">EKO24_006405</name>
</gene>
<evidence type="ECO:0000313" key="2">
    <source>
        <dbReference type="Proteomes" id="UP000733744"/>
    </source>
</evidence>
<keyword evidence="2" id="KW-1185">Reference proteome</keyword>
<sequence length="212" mass="23430">MLLRSVVVAGAAVIIGCSDPKAANEDNFKISIQAYLDTAYPKCYFYTELPATIGDFDFNRTKEKLQALVKAGIVVEKEGSREITDTFGKVKKTVPAPLFDLTDEGRKYYKPDMEKTFGGKSIGGFCFGKARVKEIAQFTEPSDLFGQKVSSVNYTYEVYDLPDWAKSPEIISAIDSLKSDVESLTTPVKKMEAVVLTNNGWVHEKILKKAGS</sequence>
<dbReference type="EMBL" id="RYFG02000047">
    <property type="protein sequence ID" value="TRW99932.1"/>
    <property type="molecule type" value="Genomic_DNA"/>
</dbReference>
<protein>
    <submittedName>
        <fullName evidence="1">Uncharacterized protein</fullName>
    </submittedName>
</protein>
<dbReference type="PROSITE" id="PS51257">
    <property type="entry name" value="PROKAR_LIPOPROTEIN"/>
    <property type="match status" value="1"/>
</dbReference>
<name>A0ABY3CDB1_9GAMM</name>
<dbReference type="RefSeq" id="WP_127027388.1">
    <property type="nucleotide sequence ID" value="NZ_RYFG02000047.1"/>
</dbReference>